<proteinExistence type="predicted"/>
<keyword evidence="1" id="KW-0472">Membrane</keyword>
<feature type="transmembrane region" description="Helical" evidence="1">
    <location>
        <begin position="20"/>
        <end position="40"/>
    </location>
</feature>
<accession>A0A0B0HBI9</accession>
<keyword evidence="1" id="KW-0812">Transmembrane</keyword>
<evidence type="ECO:0000256" key="1">
    <source>
        <dbReference type="SAM" id="Phobius"/>
    </source>
</evidence>
<organism evidence="2 3">
    <name type="scientific">Solemya velum gill symbiont</name>
    <dbReference type="NCBI Taxonomy" id="2340"/>
    <lineage>
        <taxon>Bacteria</taxon>
        <taxon>Pseudomonadati</taxon>
        <taxon>Pseudomonadota</taxon>
        <taxon>Gammaproteobacteria</taxon>
        <taxon>sulfur-oxidizing symbionts</taxon>
    </lineage>
</organism>
<dbReference type="AlphaFoldDB" id="A0A0B0HBI9"/>
<name>A0A0B0HBI9_SOVGS</name>
<keyword evidence="3" id="KW-1185">Reference proteome</keyword>
<sequence>MRAIDKKLWRELWAMRMQALAIAMVIVGGVGIFIMSLSTLDSLFQTRENYYRDHHFAHVFASLKRAPLAVAKRIEAIPGVDKVETRVVAYVNLDVEGFDGPVSGHLLSLPDHSRGLLNQLYLRNGRLFEPGHDNEIIISEEFANAHGLQSGDKLHATINGRRKALTVVGHGYRRNTYTKSHRGPCFPTISVTV</sequence>
<dbReference type="eggNOG" id="COG0577">
    <property type="taxonomic scope" value="Bacteria"/>
</dbReference>
<evidence type="ECO:0000313" key="2">
    <source>
        <dbReference type="EMBL" id="KHF26400.1"/>
    </source>
</evidence>
<reference evidence="2 3" key="1">
    <citation type="journal article" date="2014" name="BMC Genomics">
        <title>The genome of the intracellular bacterium of the coastal bivalve, Solemya velum: a blueprint for thriving in and out of symbiosis.</title>
        <authorList>
            <person name="Dmytrenko O."/>
            <person name="Russell S.L."/>
            <person name="Loo W.T."/>
            <person name="Fontanez K.M."/>
            <person name="Liao L."/>
            <person name="Roeselers G."/>
            <person name="Sharma R."/>
            <person name="Stewart F.J."/>
            <person name="Newton I.L."/>
            <person name="Woyke T."/>
            <person name="Wu D."/>
            <person name="Lang J.M."/>
            <person name="Eisen J.A."/>
            <person name="Cavanaugh C.M."/>
        </authorList>
    </citation>
    <scope>NUCLEOTIDE SEQUENCE [LARGE SCALE GENOMIC DNA]</scope>
    <source>
        <strain evidence="2 3">WH</strain>
    </source>
</reference>
<dbReference type="RefSeq" id="WP_052132040.1">
    <property type="nucleotide sequence ID" value="NZ_MPQA01000012.1"/>
</dbReference>
<dbReference type="EMBL" id="JRAA01000001">
    <property type="protein sequence ID" value="KHF26400.1"/>
    <property type="molecule type" value="Genomic_DNA"/>
</dbReference>
<evidence type="ECO:0008006" key="4">
    <source>
        <dbReference type="Google" id="ProtNLM"/>
    </source>
</evidence>
<comment type="caution">
    <text evidence="2">The sequence shown here is derived from an EMBL/GenBank/DDBJ whole genome shotgun (WGS) entry which is preliminary data.</text>
</comment>
<evidence type="ECO:0000313" key="3">
    <source>
        <dbReference type="Proteomes" id="UP000030856"/>
    </source>
</evidence>
<dbReference type="Proteomes" id="UP000030856">
    <property type="component" value="Unassembled WGS sequence"/>
</dbReference>
<dbReference type="STRING" id="2340.JV46_22510"/>
<keyword evidence="1" id="KW-1133">Transmembrane helix</keyword>
<protein>
    <recommendedName>
        <fullName evidence="4">MacB-like periplasmic core domain-containing protein</fullName>
    </recommendedName>
</protein>
<gene>
    <name evidence="2" type="ORF">JV46_22510</name>
</gene>